<sequence>MQHRIIEPGAGHFNHLSESMNATEMVLGLQPAAHIYDPRSNTTVNGHFACNNNPVNHHANLQHTSSTARHPYVNVYQQFASVPLSAIQPLEHSPYNTCMMNQAIPNQQSSAFNLDAHCVSPNLTDSPNDSRPGTASSAIRTIHPQPHRGMPPLLDRSRGWSGSMVSLSLHQPYQLHTFMANSDGTISNFAPSPCVAPERTQLSPVEQTSLKRSSDDTFEANTRHGGTVEDKGKRRCMEAQAKKTRKQMPLAILTSPPWQENTWEMAQPSPLAELSPPTQDQTPHLRPRKKQDCLPDTPPVSSPPDARRAISAAARAQSITEHVVAIYRSYAKPKSPATNNTHQLGNDTTMFADGYDPVLPAFPDLSGDELMLPDDNDQDDQPNEDMSPTNGKLSRGAKRTSRVTKSHDKVSNRVAARRHREMTKERLKNLEKLRTWLDEALTEYEKSNQRLHETFSKLQEENNKVR</sequence>
<reference evidence="1" key="1">
    <citation type="submission" date="2023-04" db="EMBL/GenBank/DDBJ databases">
        <title>Draft Genome sequencing of Naganishia species isolated from polar environments using Oxford Nanopore Technology.</title>
        <authorList>
            <person name="Leo P."/>
            <person name="Venkateswaran K."/>
        </authorList>
    </citation>
    <scope>NUCLEOTIDE SEQUENCE</scope>
    <source>
        <strain evidence="1">DBVPG 5303</strain>
    </source>
</reference>
<organism evidence="1 2">
    <name type="scientific">Naganishia onofrii</name>
    <dbReference type="NCBI Taxonomy" id="1851511"/>
    <lineage>
        <taxon>Eukaryota</taxon>
        <taxon>Fungi</taxon>
        <taxon>Dikarya</taxon>
        <taxon>Basidiomycota</taxon>
        <taxon>Agaricomycotina</taxon>
        <taxon>Tremellomycetes</taxon>
        <taxon>Filobasidiales</taxon>
        <taxon>Filobasidiaceae</taxon>
        <taxon>Naganishia</taxon>
    </lineage>
</organism>
<evidence type="ECO:0000313" key="1">
    <source>
        <dbReference type="EMBL" id="KAJ9124480.1"/>
    </source>
</evidence>
<dbReference type="EMBL" id="JASBWV010000010">
    <property type="protein sequence ID" value="KAJ9124480.1"/>
    <property type="molecule type" value="Genomic_DNA"/>
</dbReference>
<proteinExistence type="predicted"/>
<keyword evidence="2" id="KW-1185">Reference proteome</keyword>
<protein>
    <submittedName>
        <fullName evidence="1">Uncharacterized protein</fullName>
    </submittedName>
</protein>
<accession>A0ACC2XKD7</accession>
<evidence type="ECO:0000313" key="2">
    <source>
        <dbReference type="Proteomes" id="UP001234202"/>
    </source>
</evidence>
<comment type="caution">
    <text evidence="1">The sequence shown here is derived from an EMBL/GenBank/DDBJ whole genome shotgun (WGS) entry which is preliminary data.</text>
</comment>
<gene>
    <name evidence="1" type="ORF">QFC24_003271</name>
</gene>
<name>A0ACC2XKD7_9TREE</name>
<dbReference type="Proteomes" id="UP001234202">
    <property type="component" value="Unassembled WGS sequence"/>
</dbReference>